<evidence type="ECO:0000256" key="10">
    <source>
        <dbReference type="ARBA" id="ARBA00022837"/>
    </source>
</evidence>
<dbReference type="GO" id="GO:0004623">
    <property type="term" value="F:phospholipase A2 activity"/>
    <property type="evidence" value="ECO:0007669"/>
    <property type="project" value="UniProtKB-EC"/>
</dbReference>
<evidence type="ECO:0000313" key="19">
    <source>
        <dbReference type="Proteomes" id="UP000389128"/>
    </source>
</evidence>
<keyword evidence="10 16" id="KW-0106">Calcium</keyword>
<comment type="subunit">
    <text evidence="4 17">Homodimer; dimerization is reversible, and the dimeric form is the active one.</text>
</comment>
<evidence type="ECO:0000256" key="12">
    <source>
        <dbReference type="ARBA" id="ARBA00023098"/>
    </source>
</evidence>
<evidence type="ECO:0000256" key="8">
    <source>
        <dbReference type="ARBA" id="ARBA00022729"/>
    </source>
</evidence>
<dbReference type="GO" id="GO:0009279">
    <property type="term" value="C:cell outer membrane"/>
    <property type="evidence" value="ECO:0007669"/>
    <property type="project" value="UniProtKB-SubCell"/>
</dbReference>
<feature type="binding site" description="in dimeric form" evidence="16">
    <location>
        <position position="243"/>
    </location>
    <ligand>
        <name>Ca(2+)</name>
        <dbReference type="ChEBI" id="CHEBI:29108"/>
        <label>1</label>
    </ligand>
</feature>
<comment type="cofactor">
    <cofactor evidence="17">
        <name>Ca(2+)</name>
        <dbReference type="ChEBI" id="CHEBI:29108"/>
    </cofactor>
    <text evidence="17">Binds 1 Ca(2+) ion per monomer. In the dimeric form the Ca(2+) is bound by different amino acids with binding of each Ca(2+) shared with ligands coming from each monomer. The Ca(2+) ion may have a role in catalysis.</text>
</comment>
<keyword evidence="19" id="KW-1185">Reference proteome</keyword>
<feature type="active site" description="Nucleophile" evidence="15">
    <location>
        <position position="200"/>
    </location>
</feature>
<dbReference type="GO" id="GO:0008970">
    <property type="term" value="F:phospholipase A1 activity"/>
    <property type="evidence" value="ECO:0007669"/>
    <property type="project" value="UniProtKB-EC"/>
</dbReference>
<dbReference type="Pfam" id="PF02253">
    <property type="entry name" value="PLA1"/>
    <property type="match status" value="1"/>
</dbReference>
<proteinExistence type="inferred from homology"/>
<keyword evidence="12 17" id="KW-0443">Lipid metabolism</keyword>
<keyword evidence="8 17" id="KW-0732">Signal</keyword>
<keyword evidence="5" id="KW-1134">Transmembrane beta strand</keyword>
<feature type="chain" id="PRO_5025711247" description="Phospholipase A1" evidence="17">
    <location>
        <begin position="24"/>
        <end position="328"/>
    </location>
</feature>
<dbReference type="GO" id="GO:0005509">
    <property type="term" value="F:calcium ion binding"/>
    <property type="evidence" value="ECO:0007669"/>
    <property type="project" value="TreeGrafter"/>
</dbReference>
<dbReference type="GO" id="GO:0016042">
    <property type="term" value="P:lipid catabolic process"/>
    <property type="evidence" value="ECO:0007669"/>
    <property type="project" value="UniProtKB-KW"/>
</dbReference>
<evidence type="ECO:0000256" key="13">
    <source>
        <dbReference type="ARBA" id="ARBA00023136"/>
    </source>
</evidence>
<dbReference type="Proteomes" id="UP000389128">
    <property type="component" value="Unassembled WGS sequence"/>
</dbReference>
<dbReference type="EC" id="3.1.1.32" evidence="17"/>
<dbReference type="Gene3D" id="2.40.230.10">
    <property type="entry name" value="Phospholipase A1"/>
    <property type="match status" value="1"/>
</dbReference>
<evidence type="ECO:0000256" key="11">
    <source>
        <dbReference type="ARBA" id="ARBA00022963"/>
    </source>
</evidence>
<comment type="catalytic activity">
    <reaction evidence="1 17">
        <text>a 1,2-diacyl-sn-glycero-3-phosphocholine + H2O = a 2-acyl-sn-glycero-3-phosphocholine + a fatty acid + H(+)</text>
        <dbReference type="Rhea" id="RHEA:18689"/>
        <dbReference type="ChEBI" id="CHEBI:15377"/>
        <dbReference type="ChEBI" id="CHEBI:15378"/>
        <dbReference type="ChEBI" id="CHEBI:28868"/>
        <dbReference type="ChEBI" id="CHEBI:57643"/>
        <dbReference type="ChEBI" id="CHEBI:57875"/>
        <dbReference type="EC" id="3.1.1.32"/>
    </reaction>
</comment>
<evidence type="ECO:0000256" key="4">
    <source>
        <dbReference type="ARBA" id="ARBA00011702"/>
    </source>
</evidence>
<protein>
    <recommendedName>
        <fullName evidence="17">Phospholipase A1</fullName>
        <ecNumber evidence="17">3.1.1.32</ecNumber>
        <ecNumber evidence="17">3.1.1.4</ecNumber>
    </recommendedName>
    <alternativeName>
        <fullName evidence="17">Phosphatidylcholine 1-acylhydrolase</fullName>
    </alternativeName>
</protein>
<dbReference type="InterPro" id="IPR036541">
    <property type="entry name" value="PLipase_A1_sf"/>
</dbReference>
<keyword evidence="7 16" id="KW-0479">Metal-binding</keyword>
<feature type="active site" description="Proton acceptor" evidence="15">
    <location>
        <position position="198"/>
    </location>
</feature>
<keyword evidence="9 17" id="KW-0378">Hydrolase</keyword>
<comment type="similarity">
    <text evidence="3 17">Belongs to the phospholipase A1 family.</text>
</comment>
<dbReference type="EC" id="3.1.1.4" evidence="17"/>
<dbReference type="SUPFAM" id="SSF56931">
    <property type="entry name" value="Outer membrane phospholipase A (OMPLA)"/>
    <property type="match status" value="1"/>
</dbReference>
<evidence type="ECO:0000256" key="16">
    <source>
        <dbReference type="PIRSR" id="PIRSR603187-2"/>
    </source>
</evidence>
<dbReference type="OrthoDB" id="188433at2"/>
<feature type="binding site" description="in dimeric form" evidence="16">
    <location>
        <position position="161"/>
    </location>
    <ligand>
        <name>Ca(2+)</name>
        <dbReference type="ChEBI" id="CHEBI:29108"/>
        <label>1</label>
    </ligand>
</feature>
<keyword evidence="11 17" id="KW-0442">Lipid degradation</keyword>
<evidence type="ECO:0000313" key="18">
    <source>
        <dbReference type="EMBL" id="TYC60735.1"/>
    </source>
</evidence>
<sequence length="328" mass="36505">MNKTIRLGSCTAVLLTMAGRALAGDASACAVIADNTERLACYDEAAGRPHKEAPPPEVAETSPFSARWELDAEDKKGSFLIKPYKPTYILLGRVSNSPNARPTSANPSNTVAAPMDVNAVESKYQISFKTKLWEGLFGRHGDLWLGYTQQSSWQIYNKSDSSPFRETDYEPELMAVFRTNLDMGAGFKLKMMSVGFNHQSNGRPEPLSRSWNRLTAQVGIERGDFAVVLRPWVRVHEKASSDDNPDITRYLGHGDIQAMWKLGEHGIGLNLRGNLLSERGSAQLDWSFPIHRNLKGFMQLFSGYGETLIDYNHRQTTFGAGVALVDWM</sequence>
<feature type="signal peptide" evidence="17">
    <location>
        <begin position="1"/>
        <end position="23"/>
    </location>
</feature>
<keyword evidence="14 17" id="KW-0998">Cell outer membrane</keyword>
<comment type="catalytic activity">
    <reaction evidence="2 17">
        <text>a 1,2-diacyl-sn-glycero-3-phosphocholine + H2O = a 1-acyl-sn-glycero-3-phosphocholine + a fatty acid + H(+)</text>
        <dbReference type="Rhea" id="RHEA:15801"/>
        <dbReference type="ChEBI" id="CHEBI:15377"/>
        <dbReference type="ChEBI" id="CHEBI:15378"/>
        <dbReference type="ChEBI" id="CHEBI:28868"/>
        <dbReference type="ChEBI" id="CHEBI:57643"/>
        <dbReference type="ChEBI" id="CHEBI:58168"/>
        <dbReference type="EC" id="3.1.1.4"/>
    </reaction>
</comment>
<dbReference type="PRINTS" id="PR01486">
    <property type="entry name" value="PHPHLIPASEA1"/>
</dbReference>
<name>A0A6C2D582_9RHOO</name>
<dbReference type="EMBL" id="SDKK01000004">
    <property type="protein sequence ID" value="TYC60735.1"/>
    <property type="molecule type" value="Genomic_DNA"/>
</dbReference>
<evidence type="ECO:0000256" key="15">
    <source>
        <dbReference type="PIRSR" id="PIRSR603187-1"/>
    </source>
</evidence>
<dbReference type="CDD" id="cd00541">
    <property type="entry name" value="OMPLA"/>
    <property type="match status" value="1"/>
</dbReference>
<dbReference type="RefSeq" id="WP_148577938.1">
    <property type="nucleotide sequence ID" value="NZ_SDKK01000004.1"/>
</dbReference>
<dbReference type="InterPro" id="IPR003187">
    <property type="entry name" value="PLipase_A1"/>
</dbReference>
<keyword evidence="6" id="KW-0812">Transmembrane</keyword>
<keyword evidence="13" id="KW-0472">Membrane</keyword>
<evidence type="ECO:0000256" key="3">
    <source>
        <dbReference type="ARBA" id="ARBA00010525"/>
    </source>
</evidence>
<evidence type="ECO:0000256" key="6">
    <source>
        <dbReference type="ARBA" id="ARBA00022692"/>
    </source>
</evidence>
<evidence type="ECO:0000256" key="7">
    <source>
        <dbReference type="ARBA" id="ARBA00022723"/>
    </source>
</evidence>
<feature type="binding site" description="in dimeric form" evidence="16">
    <location>
        <position position="203"/>
    </location>
    <ligand>
        <name>Ca(2+)</name>
        <dbReference type="ChEBI" id="CHEBI:29108"/>
        <label>1</label>
    </ligand>
</feature>
<organism evidence="18 19">
    <name type="scientific">Zoogloea oleivorans</name>
    <dbReference type="NCBI Taxonomy" id="1552750"/>
    <lineage>
        <taxon>Bacteria</taxon>
        <taxon>Pseudomonadati</taxon>
        <taxon>Pseudomonadota</taxon>
        <taxon>Betaproteobacteria</taxon>
        <taxon>Rhodocyclales</taxon>
        <taxon>Zoogloeaceae</taxon>
        <taxon>Zoogloea</taxon>
    </lineage>
</organism>
<evidence type="ECO:0000256" key="14">
    <source>
        <dbReference type="ARBA" id="ARBA00023237"/>
    </source>
</evidence>
<comment type="function">
    <text evidence="17">Hydrolysis of phosphatidylcholine with phospholipase A2 (EC 3.1.1.4) and phospholipase A1 (EC 3.1.1.32) activities.</text>
</comment>
<evidence type="ECO:0000256" key="9">
    <source>
        <dbReference type="ARBA" id="ARBA00022801"/>
    </source>
</evidence>
<evidence type="ECO:0000256" key="17">
    <source>
        <dbReference type="RuleBase" id="RU366027"/>
    </source>
</evidence>
<dbReference type="PANTHER" id="PTHR40457:SF1">
    <property type="entry name" value="PHOSPHOLIPASE A1"/>
    <property type="match status" value="1"/>
</dbReference>
<evidence type="ECO:0000256" key="1">
    <source>
        <dbReference type="ARBA" id="ARBA00000111"/>
    </source>
</evidence>
<evidence type="ECO:0000256" key="5">
    <source>
        <dbReference type="ARBA" id="ARBA00022452"/>
    </source>
</evidence>
<evidence type="ECO:0000256" key="2">
    <source>
        <dbReference type="ARBA" id="ARBA00001604"/>
    </source>
</evidence>
<accession>A0A6C2D582</accession>
<comment type="caution">
    <text evidence="18">The sequence shown here is derived from an EMBL/GenBank/DDBJ whole genome shotgun (WGS) entry which is preliminary data.</text>
</comment>
<reference evidence="18 19" key="1">
    <citation type="submission" date="2019-01" db="EMBL/GenBank/DDBJ databases">
        <title>Zoogloea oleivorans genome sequencing and assembly.</title>
        <authorList>
            <person name="Tancsics A."/>
            <person name="Farkas M."/>
            <person name="Kriszt B."/>
            <person name="Maroti G."/>
            <person name="Horvath B."/>
        </authorList>
    </citation>
    <scope>NUCLEOTIDE SEQUENCE [LARGE SCALE GENOMIC DNA]</scope>
    <source>
        <strain evidence="18 19">Buc</strain>
    </source>
</reference>
<gene>
    <name evidence="18" type="ORF">ETQ85_04880</name>
</gene>
<dbReference type="PANTHER" id="PTHR40457">
    <property type="entry name" value="PHOSPHOLIPASE A1"/>
    <property type="match status" value="1"/>
</dbReference>
<dbReference type="AlphaFoldDB" id="A0A6C2D582"/>
<comment type="subcellular location">
    <subcellularLocation>
        <location evidence="17">Cell outer membrane</location>
        <topology evidence="17">Multi-pass membrane protein</topology>
    </subcellularLocation>
    <text evidence="17">One of the very few enzymes located there.</text>
</comment>
<feature type="binding site" description="in dimeric form" evidence="16">
    <location>
        <position position="208"/>
    </location>
    <ligand>
        <name>Ca(2+)</name>
        <dbReference type="ChEBI" id="CHEBI:29108"/>
        <label>1</label>
    </ligand>
</feature>